<accession>A0ABV8NC16</accession>
<evidence type="ECO:0000313" key="1">
    <source>
        <dbReference type="EMBL" id="MFC4189635.1"/>
    </source>
</evidence>
<dbReference type="EMBL" id="JBHSCF010000045">
    <property type="protein sequence ID" value="MFC4189635.1"/>
    <property type="molecule type" value="Genomic_DNA"/>
</dbReference>
<protein>
    <submittedName>
        <fullName evidence="1">Uncharacterized protein</fullName>
    </submittedName>
</protein>
<evidence type="ECO:0000313" key="2">
    <source>
        <dbReference type="Proteomes" id="UP001595871"/>
    </source>
</evidence>
<dbReference type="Proteomes" id="UP001595871">
    <property type="component" value="Unassembled WGS sequence"/>
</dbReference>
<keyword evidence="2" id="KW-1185">Reference proteome</keyword>
<gene>
    <name evidence="1" type="ORF">ACFO3R_25080</name>
</gene>
<name>A0ABV8NC16_9ACTN</name>
<proteinExistence type="predicted"/>
<sequence length="43" mass="4619">MHPEMPVAMADGITKQIQHIRLGGRVLATDTRTGLAGAQPYDT</sequence>
<dbReference type="RefSeq" id="WP_258036634.1">
    <property type="nucleotide sequence ID" value="NZ_BAAAYA010000023.1"/>
</dbReference>
<reference evidence="2" key="1">
    <citation type="journal article" date="2019" name="Int. J. Syst. Evol. Microbiol.">
        <title>The Global Catalogue of Microorganisms (GCM) 10K type strain sequencing project: providing services to taxonomists for standard genome sequencing and annotation.</title>
        <authorList>
            <consortium name="The Broad Institute Genomics Platform"/>
            <consortium name="The Broad Institute Genome Sequencing Center for Infectious Disease"/>
            <person name="Wu L."/>
            <person name="Ma J."/>
        </authorList>
    </citation>
    <scope>NUCLEOTIDE SEQUENCE [LARGE SCALE GENOMIC DNA]</scope>
    <source>
        <strain evidence="2">CCM 3243</strain>
    </source>
</reference>
<organism evidence="1 2">
    <name type="scientific">Streptomyces flavovirens</name>
    <dbReference type="NCBI Taxonomy" id="52258"/>
    <lineage>
        <taxon>Bacteria</taxon>
        <taxon>Bacillati</taxon>
        <taxon>Actinomycetota</taxon>
        <taxon>Actinomycetes</taxon>
        <taxon>Kitasatosporales</taxon>
        <taxon>Streptomycetaceae</taxon>
        <taxon>Streptomyces</taxon>
    </lineage>
</organism>
<comment type="caution">
    <text evidence="1">The sequence shown here is derived from an EMBL/GenBank/DDBJ whole genome shotgun (WGS) entry which is preliminary data.</text>
</comment>